<dbReference type="AlphaFoldDB" id="A0A0D9VEF2"/>
<dbReference type="Proteomes" id="UP000032180">
    <property type="component" value="Chromosome 2"/>
</dbReference>
<dbReference type="EnsemblPlants" id="LPERR02G09370.1">
    <property type="protein sequence ID" value="LPERR02G09370.1"/>
    <property type="gene ID" value="LPERR02G09370"/>
</dbReference>
<feature type="region of interest" description="Disordered" evidence="1">
    <location>
        <begin position="1"/>
        <end position="46"/>
    </location>
</feature>
<keyword evidence="3" id="KW-1185">Reference proteome</keyword>
<protein>
    <submittedName>
        <fullName evidence="2">Uncharacterized protein</fullName>
    </submittedName>
</protein>
<evidence type="ECO:0000313" key="3">
    <source>
        <dbReference type="Proteomes" id="UP000032180"/>
    </source>
</evidence>
<evidence type="ECO:0000313" key="2">
    <source>
        <dbReference type="EnsemblPlants" id="LPERR02G09370.1"/>
    </source>
</evidence>
<accession>A0A0D9VEF2</accession>
<reference evidence="2 3" key="1">
    <citation type="submission" date="2012-08" db="EMBL/GenBank/DDBJ databases">
        <title>Oryza genome evolution.</title>
        <authorList>
            <person name="Wing R.A."/>
        </authorList>
    </citation>
    <scope>NUCLEOTIDE SEQUENCE</scope>
</reference>
<organism evidence="2 3">
    <name type="scientific">Leersia perrieri</name>
    <dbReference type="NCBI Taxonomy" id="77586"/>
    <lineage>
        <taxon>Eukaryota</taxon>
        <taxon>Viridiplantae</taxon>
        <taxon>Streptophyta</taxon>
        <taxon>Embryophyta</taxon>
        <taxon>Tracheophyta</taxon>
        <taxon>Spermatophyta</taxon>
        <taxon>Magnoliopsida</taxon>
        <taxon>Liliopsida</taxon>
        <taxon>Poales</taxon>
        <taxon>Poaceae</taxon>
        <taxon>BOP clade</taxon>
        <taxon>Oryzoideae</taxon>
        <taxon>Oryzeae</taxon>
        <taxon>Oryzinae</taxon>
        <taxon>Leersia</taxon>
    </lineage>
</organism>
<reference evidence="2" key="3">
    <citation type="submission" date="2015-04" db="UniProtKB">
        <authorList>
            <consortium name="EnsemblPlants"/>
        </authorList>
    </citation>
    <scope>IDENTIFICATION</scope>
</reference>
<dbReference type="HOGENOM" id="CLU_2515912_0_0_1"/>
<proteinExistence type="predicted"/>
<evidence type="ECO:0000256" key="1">
    <source>
        <dbReference type="SAM" id="MobiDB-lite"/>
    </source>
</evidence>
<name>A0A0D9VEF2_9ORYZ</name>
<dbReference type="Gramene" id="LPERR02G09370.1">
    <property type="protein sequence ID" value="LPERR02G09370.1"/>
    <property type="gene ID" value="LPERR02G09370"/>
</dbReference>
<sequence length="85" mass="9007">MELGGNDNEREDGGGVDAARACGADRGSRREGAGRRRRSGQAATADEVSHAMLLRDFHNSFHGTRAFLASGRANLGEMGLQVCAF</sequence>
<reference evidence="3" key="2">
    <citation type="submission" date="2013-12" db="EMBL/GenBank/DDBJ databases">
        <authorList>
            <person name="Yu Y."/>
            <person name="Lee S."/>
            <person name="de Baynast K."/>
            <person name="Wissotski M."/>
            <person name="Liu L."/>
            <person name="Talag J."/>
            <person name="Goicoechea J."/>
            <person name="Angelova A."/>
            <person name="Jetty R."/>
            <person name="Kudrna D."/>
            <person name="Golser W."/>
            <person name="Rivera L."/>
            <person name="Zhang J."/>
            <person name="Wing R."/>
        </authorList>
    </citation>
    <scope>NUCLEOTIDE SEQUENCE</scope>
</reference>